<dbReference type="GO" id="GO:0017168">
    <property type="term" value="F:5-oxoprolinase (ATP-hydrolyzing) activity"/>
    <property type="evidence" value="ECO:0007669"/>
    <property type="project" value="TreeGrafter"/>
</dbReference>
<dbReference type="PANTHER" id="PTHR11365:SF23">
    <property type="entry name" value="HYPOTHETICAL 5-OXOPROLINASE (EUROFUNG)-RELATED"/>
    <property type="match status" value="1"/>
</dbReference>
<dbReference type="InterPro" id="IPR045079">
    <property type="entry name" value="Oxoprolinase-like"/>
</dbReference>
<organism evidence="2 3">
    <name type="scientific">Neoroseomonas marina</name>
    <dbReference type="NCBI Taxonomy" id="1232220"/>
    <lineage>
        <taxon>Bacteria</taxon>
        <taxon>Pseudomonadati</taxon>
        <taxon>Pseudomonadota</taxon>
        <taxon>Alphaproteobacteria</taxon>
        <taxon>Acetobacterales</taxon>
        <taxon>Acetobacteraceae</taxon>
        <taxon>Neoroseomonas</taxon>
    </lineage>
</organism>
<proteinExistence type="predicted"/>
<sequence>MSGFTALRLGSAWRRIAGLMDEAAQNFVRTSFSSVVRDNWDLAIGLMDSEGRQFAQSSRSVPSFVGTMPVTLGHMLARIPRERLRPGDVLISNDGYLGTGHLNDITTIRPVFRDGRIAAWIGGTFHSTDIGGAPSVEARDSWEEGLTIPIARILRGGEENEDVIAFLEANLRQPDETLGDIRALFAVYEQAETRLFRILAEEGIEDLDALAGEIFARSERSMRQAIAAVPDGEVTDEVTSDGFEHPVTIRLRLGIKGDALSLDFTGTDPQIARPVNSPLNFSRAYSHYAVKCAFDPETPNNDGCFRPIRFIAPEGSIVNPRRPAPVWGRHLTGHYLPILVLAALGRLIPDRVIAECGSPLWNCYFTGEHADGRRYVRMFFMNGGHGAMPMRDGPACLSFPSNVATQPVEQFENAVPMLLTEKRLIPDSGGAGRMRGGLSQRLTFEATGPRPVTVTYRHERVQHPPRGILGGLAGTGGRDLVNGAKAPAKARIVLAPGDRITFETPGGGGMGPPTERDPAALARDIAEGYVTEAGAKAYRA</sequence>
<dbReference type="EMBL" id="JABBKX010000003">
    <property type="protein sequence ID" value="NMJ42130.1"/>
    <property type="molecule type" value="Genomic_DNA"/>
</dbReference>
<dbReference type="PANTHER" id="PTHR11365">
    <property type="entry name" value="5-OXOPROLINASE RELATED"/>
    <property type="match status" value="1"/>
</dbReference>
<reference evidence="2 3" key="1">
    <citation type="submission" date="2020-03" db="EMBL/GenBank/DDBJ databases">
        <authorList>
            <person name="Sun Q."/>
        </authorList>
    </citation>
    <scope>NUCLEOTIDE SEQUENCE [LARGE SCALE GENOMIC DNA]</scope>
    <source>
        <strain evidence="2 3">JC162</strain>
    </source>
</reference>
<dbReference type="AlphaFoldDB" id="A0A848EFA9"/>
<dbReference type="Proteomes" id="UP000548582">
    <property type="component" value="Unassembled WGS sequence"/>
</dbReference>
<dbReference type="RefSeq" id="WP_170054345.1">
    <property type="nucleotide sequence ID" value="NZ_JABBKX010000003.1"/>
</dbReference>
<evidence type="ECO:0000313" key="3">
    <source>
        <dbReference type="Proteomes" id="UP000548582"/>
    </source>
</evidence>
<protein>
    <submittedName>
        <fullName evidence="2">Hydantoinase B/oxoprolinase family protein</fullName>
    </submittedName>
</protein>
<gene>
    <name evidence="2" type="ORF">GWK16_12820</name>
</gene>
<name>A0A848EFA9_9PROT</name>
<comment type="caution">
    <text evidence="2">The sequence shown here is derived from an EMBL/GenBank/DDBJ whole genome shotgun (WGS) entry which is preliminary data.</text>
</comment>
<keyword evidence="3" id="KW-1185">Reference proteome</keyword>
<feature type="domain" description="Hydantoinase B/oxoprolinase" evidence="1">
    <location>
        <begin position="13"/>
        <end position="513"/>
    </location>
</feature>
<evidence type="ECO:0000259" key="1">
    <source>
        <dbReference type="Pfam" id="PF02538"/>
    </source>
</evidence>
<dbReference type="GO" id="GO:0005829">
    <property type="term" value="C:cytosol"/>
    <property type="evidence" value="ECO:0007669"/>
    <property type="project" value="TreeGrafter"/>
</dbReference>
<dbReference type="Pfam" id="PF02538">
    <property type="entry name" value="Hydantoinase_B"/>
    <property type="match status" value="1"/>
</dbReference>
<dbReference type="InterPro" id="IPR003692">
    <property type="entry name" value="Hydantoinase_B"/>
</dbReference>
<dbReference type="GO" id="GO:0006749">
    <property type="term" value="P:glutathione metabolic process"/>
    <property type="evidence" value="ECO:0007669"/>
    <property type="project" value="TreeGrafter"/>
</dbReference>
<accession>A0A848EFA9</accession>
<evidence type="ECO:0000313" key="2">
    <source>
        <dbReference type="EMBL" id="NMJ42130.1"/>
    </source>
</evidence>